<evidence type="ECO:0000313" key="1">
    <source>
        <dbReference type="EMBL" id="ASM75823.1"/>
    </source>
</evidence>
<gene>
    <name evidence="1" type="ORF">VITFI_CDS0044</name>
</gene>
<dbReference type="Proteomes" id="UP000199729">
    <property type="component" value="Chromosome"/>
</dbReference>
<reference evidence="1 2" key="1">
    <citation type="submission" date="2017-07" db="EMBL/GenBank/DDBJ databases">
        <title>Complete Genome Sequence of the cosmetic ferment Vitreoscilla filiformis (ATCC15551).</title>
        <authorList>
            <person name="Contreras S."/>
            <person name="Sagory-Zalkind P."/>
            <person name="Blanquart H."/>
            <person name="Iltis A."/>
            <person name="Morand S.C."/>
        </authorList>
    </citation>
    <scope>NUCLEOTIDE SEQUENCE [LARGE SCALE GENOMIC DNA]</scope>
    <source>
        <strain evidence="1 2">ATCC 15551</strain>
    </source>
</reference>
<dbReference type="EMBL" id="CP022423">
    <property type="protein sequence ID" value="ASM75823.1"/>
    <property type="molecule type" value="Genomic_DNA"/>
</dbReference>
<dbReference type="KEGG" id="vff:VITFI_CDS0044"/>
<organism evidence="1 2">
    <name type="scientific">Vitreoscilla filiformis</name>
    <dbReference type="NCBI Taxonomy" id="63"/>
    <lineage>
        <taxon>Bacteria</taxon>
        <taxon>Pseudomonadati</taxon>
        <taxon>Pseudomonadota</taxon>
        <taxon>Betaproteobacteria</taxon>
        <taxon>Neisseriales</taxon>
        <taxon>Neisseriaceae</taxon>
        <taxon>Vitreoscilla</taxon>
    </lineage>
</organism>
<evidence type="ECO:0000313" key="2">
    <source>
        <dbReference type="Proteomes" id="UP000199729"/>
    </source>
</evidence>
<sequence>MGCGGVQRPRQHPTACGALHPRQPACRPRQVGLCHCRPDPQAERQPEPHTAPAARPTSCACLHGQIFTCLTILQSL</sequence>
<protein>
    <submittedName>
        <fullName evidence="1">Uncharacterized protein</fullName>
    </submittedName>
</protein>
<keyword evidence="2" id="KW-1185">Reference proteome</keyword>
<accession>A0A221KAF1</accession>
<proteinExistence type="predicted"/>
<dbReference type="AlphaFoldDB" id="A0A221KAF1"/>
<name>A0A221KAF1_VITFI</name>